<evidence type="ECO:0000313" key="2">
    <source>
        <dbReference type="EMBL" id="PLW86490.1"/>
    </source>
</evidence>
<comment type="caution">
    <text evidence="2">The sequence shown here is derived from an EMBL/GenBank/DDBJ whole genome shotgun (WGS) entry which is preliminary data.</text>
</comment>
<proteinExistence type="predicted"/>
<evidence type="ECO:0000313" key="3">
    <source>
        <dbReference type="Proteomes" id="UP000235162"/>
    </source>
</evidence>
<dbReference type="InterPro" id="IPR032314">
    <property type="entry name" value="DUF4845"/>
</dbReference>
<dbReference type="AlphaFoldDB" id="A0AAP8SNC2"/>
<dbReference type="EMBL" id="PKUR01000002">
    <property type="protein sequence ID" value="PLW86490.1"/>
    <property type="molecule type" value="Genomic_DNA"/>
</dbReference>
<dbReference type="RefSeq" id="WP_084199089.1">
    <property type="nucleotide sequence ID" value="NZ_BMYL01000002.1"/>
</dbReference>
<evidence type="ECO:0000256" key="1">
    <source>
        <dbReference type="SAM" id="Phobius"/>
    </source>
</evidence>
<sequence>MRQRQRQAGMGLFGGLIIAMMAGFYVLCIVKIVPVYSEYESIKHILTTISDEHKPNVTTIGEMRRRLANLFNSNQIKAIKVKDVQFYRKGGKMYIDGRYEGRVNAIANLDLVLRFDDLLFVAGQPNVK</sequence>
<dbReference type="Pfam" id="PF16137">
    <property type="entry name" value="DUF4845"/>
    <property type="match status" value="1"/>
</dbReference>
<keyword evidence="3" id="KW-1185">Reference proteome</keyword>
<protein>
    <submittedName>
        <fullName evidence="2">DUF4845 domain-containing protein</fullName>
    </submittedName>
</protein>
<organism evidence="2 3">
    <name type="scientific">Halioglobus japonicus</name>
    <dbReference type="NCBI Taxonomy" id="930805"/>
    <lineage>
        <taxon>Bacteria</taxon>
        <taxon>Pseudomonadati</taxon>
        <taxon>Pseudomonadota</taxon>
        <taxon>Gammaproteobacteria</taxon>
        <taxon>Cellvibrionales</taxon>
        <taxon>Halieaceae</taxon>
        <taxon>Halioglobus</taxon>
    </lineage>
</organism>
<accession>A0AAP8SNC2</accession>
<feature type="transmembrane region" description="Helical" evidence="1">
    <location>
        <begin position="12"/>
        <end position="33"/>
    </location>
</feature>
<keyword evidence="1" id="KW-0812">Transmembrane</keyword>
<reference evidence="2 3" key="1">
    <citation type="submission" date="2018-01" db="EMBL/GenBank/DDBJ databases">
        <title>The draft genome sequence of Halioglobus japonicus S1-36.</title>
        <authorList>
            <person name="Du Z.-J."/>
            <person name="Shi M.-J."/>
        </authorList>
    </citation>
    <scope>NUCLEOTIDE SEQUENCE [LARGE SCALE GENOMIC DNA]</scope>
    <source>
        <strain evidence="2 3">S1-36</strain>
    </source>
</reference>
<keyword evidence="1" id="KW-1133">Transmembrane helix</keyword>
<keyword evidence="1" id="KW-0472">Membrane</keyword>
<name>A0AAP8SNC2_9GAMM</name>
<dbReference type="Proteomes" id="UP000235162">
    <property type="component" value="Unassembled WGS sequence"/>
</dbReference>
<gene>
    <name evidence="2" type="ORF">C0029_08770</name>
</gene>